<organism evidence="2">
    <name type="scientific">Pseudomonas marincola</name>
    <dbReference type="NCBI Taxonomy" id="437900"/>
    <lineage>
        <taxon>Bacteria</taxon>
        <taxon>Pseudomonadati</taxon>
        <taxon>Pseudomonadota</taxon>
        <taxon>Gammaproteobacteria</taxon>
        <taxon>Pseudomonadales</taxon>
        <taxon>Pseudomonadaceae</taxon>
        <taxon>Pseudomonas</taxon>
    </lineage>
</organism>
<proteinExistence type="predicted"/>
<sequence length="177" mass="19215">MRAFQSAALLALTLLTLASAPVSANDTYKVEVIVFRQPGEPIPSSKLAPEGWSAGAMAISKEQSRETALNQEAAKLSPENGYEVLLHQAWSQPISETPNSVAISNGEQQLGHYPVEGTLTFSQGRTFKVDTQLWVNQFDSSGLVSASEHIKKTGSPVTRGKLTFIDYQSLGILIRIR</sequence>
<reference evidence="2" key="1">
    <citation type="submission" date="2019-02" db="EMBL/GenBank/DDBJ databases">
        <authorList>
            <consortium name="Genoscope - CEA"/>
            <person name="William W."/>
        </authorList>
    </citation>
    <scope>NUCLEOTIDE SEQUENCE [LARGE SCALE GENOMIC DNA]</scope>
    <source>
        <strain evidence="2">YSy11</strain>
    </source>
</reference>
<protein>
    <recommendedName>
        <fullName evidence="3">Peptidoglycan-binding protein, CsiV</fullName>
    </recommendedName>
</protein>
<evidence type="ECO:0008006" key="3">
    <source>
        <dbReference type="Google" id="ProtNLM"/>
    </source>
</evidence>
<accession>A0A653E9M1</accession>
<feature type="signal peptide" evidence="1">
    <location>
        <begin position="1"/>
        <end position="24"/>
    </location>
</feature>
<keyword evidence="1" id="KW-0732">Signal</keyword>
<dbReference type="Pfam" id="PF10972">
    <property type="entry name" value="CsiV"/>
    <property type="match status" value="1"/>
</dbReference>
<evidence type="ECO:0000313" key="2">
    <source>
        <dbReference type="EMBL" id="VEV99428.1"/>
    </source>
</evidence>
<feature type="chain" id="PRO_5024940278" description="Peptidoglycan-binding protein, CsiV" evidence="1">
    <location>
        <begin position="25"/>
        <end position="177"/>
    </location>
</feature>
<dbReference type="InterPro" id="IPR021241">
    <property type="entry name" value="CsiV"/>
</dbReference>
<evidence type="ECO:0000256" key="1">
    <source>
        <dbReference type="SAM" id="SignalP"/>
    </source>
</evidence>
<gene>
    <name evidence="2" type="ORF">PMYSY11_4385</name>
</gene>
<dbReference type="RefSeq" id="WP_150549491.1">
    <property type="nucleotide sequence ID" value="NZ_LR215729.2"/>
</dbReference>
<dbReference type="AlphaFoldDB" id="A0A653E9M1"/>
<name>A0A653E9M1_9PSED</name>
<dbReference type="EMBL" id="LR215729">
    <property type="protein sequence ID" value="VEV99428.1"/>
    <property type="molecule type" value="Genomic_DNA"/>
</dbReference>